<evidence type="ECO:0000256" key="4">
    <source>
        <dbReference type="RuleBase" id="RU000663"/>
    </source>
</evidence>
<comment type="similarity">
    <text evidence="1 4">Belongs to the eukaryotic ribosomal protein eL15 family.</text>
</comment>
<protein>
    <recommendedName>
        <fullName evidence="4">Ribosomal protein L15</fullName>
    </recommendedName>
</protein>
<reference evidence="7" key="1">
    <citation type="submission" date="2025-08" db="UniProtKB">
        <authorList>
            <consortium name="RefSeq"/>
        </authorList>
    </citation>
    <scope>IDENTIFICATION</scope>
    <source>
        <strain evidence="7">14028-0561.14</strain>
        <tissue evidence="7">Whole fly</tissue>
    </source>
</reference>
<keyword evidence="5" id="KW-0732">Signal</keyword>
<dbReference type="InterPro" id="IPR024794">
    <property type="entry name" value="Rbsml_eL15_core_dom_sf"/>
</dbReference>
<evidence type="ECO:0000256" key="3">
    <source>
        <dbReference type="ARBA" id="ARBA00023274"/>
    </source>
</evidence>
<feature type="signal peptide" evidence="5">
    <location>
        <begin position="1"/>
        <end position="19"/>
    </location>
</feature>
<dbReference type="InterPro" id="IPR000439">
    <property type="entry name" value="Ribosomal_eL15"/>
</dbReference>
<gene>
    <name evidence="7" type="primary">LOC108082987</name>
</gene>
<dbReference type="RefSeq" id="XP_070141119.1">
    <property type="nucleotide sequence ID" value="XM_070285018.1"/>
</dbReference>
<dbReference type="Pfam" id="PF00827">
    <property type="entry name" value="Ribosomal_L15e"/>
    <property type="match status" value="1"/>
</dbReference>
<evidence type="ECO:0000256" key="5">
    <source>
        <dbReference type="SAM" id="SignalP"/>
    </source>
</evidence>
<keyword evidence="3 4" id="KW-0687">Ribonucleoprotein</keyword>
<dbReference type="Gene3D" id="3.40.1120.10">
    <property type="entry name" value="Ribosomal protein l15e"/>
    <property type="match status" value="1"/>
</dbReference>
<evidence type="ECO:0000313" key="7">
    <source>
        <dbReference type="RefSeq" id="XP_070141119.1"/>
    </source>
</evidence>
<keyword evidence="2 4" id="KW-0689">Ribosomal protein</keyword>
<feature type="chain" id="PRO_5046417249" description="Ribosomal protein L15" evidence="5">
    <location>
        <begin position="20"/>
        <end position="170"/>
    </location>
</feature>
<proteinExistence type="inferred from homology"/>
<sequence>MAIIAVVLAIIISHGQLTAWPAQLCNSKEIRIRRGGRKRPVPKGCTYGNPKSHGVNQLKPYRGLQSIAEERVDRRLGGLRVLNTYWIAQDASYKYFEVILVDTHHSAIRRDPKINWICKNVHKHRELRGLTSAGKSSRGIGKGYGYSQTIGGSRQAAWKCKNREHMHKKR</sequence>
<dbReference type="InterPro" id="IPR012678">
    <property type="entry name" value="Ribosomal_uL23/eL15/eS24_sf"/>
</dbReference>
<evidence type="ECO:0000313" key="6">
    <source>
        <dbReference type="Proteomes" id="UP001652661"/>
    </source>
</evidence>
<organism evidence="6 7">
    <name type="scientific">Drosophila kikkawai</name>
    <name type="common">Fruit fly</name>
    <dbReference type="NCBI Taxonomy" id="30033"/>
    <lineage>
        <taxon>Eukaryota</taxon>
        <taxon>Metazoa</taxon>
        <taxon>Ecdysozoa</taxon>
        <taxon>Arthropoda</taxon>
        <taxon>Hexapoda</taxon>
        <taxon>Insecta</taxon>
        <taxon>Pterygota</taxon>
        <taxon>Neoptera</taxon>
        <taxon>Endopterygota</taxon>
        <taxon>Diptera</taxon>
        <taxon>Brachycera</taxon>
        <taxon>Muscomorpha</taxon>
        <taxon>Ephydroidea</taxon>
        <taxon>Drosophilidae</taxon>
        <taxon>Drosophila</taxon>
        <taxon>Sophophora</taxon>
    </lineage>
</organism>
<evidence type="ECO:0000256" key="2">
    <source>
        <dbReference type="ARBA" id="ARBA00022980"/>
    </source>
</evidence>
<dbReference type="PANTHER" id="PTHR11847:SF4">
    <property type="entry name" value="LARGE RIBOSOMAL SUBUNIT PROTEIN EL15"/>
    <property type="match status" value="1"/>
</dbReference>
<dbReference type="PANTHER" id="PTHR11847">
    <property type="entry name" value="RIBOSOMAL PROTEIN L15"/>
    <property type="match status" value="1"/>
</dbReference>
<accession>A0ABM4GEH6</accession>
<dbReference type="SMART" id="SM01384">
    <property type="entry name" value="Ribosomal_L15e"/>
    <property type="match status" value="1"/>
</dbReference>
<dbReference type="GeneID" id="108082987"/>
<name>A0ABM4GEH6_DROKI</name>
<keyword evidence="6" id="KW-1185">Reference proteome</keyword>
<dbReference type="Proteomes" id="UP001652661">
    <property type="component" value="Chromosome 3L"/>
</dbReference>
<evidence type="ECO:0000256" key="1">
    <source>
        <dbReference type="ARBA" id="ARBA00006857"/>
    </source>
</evidence>
<dbReference type="SUPFAM" id="SSF54189">
    <property type="entry name" value="Ribosomal proteins S24e, L23 and L15e"/>
    <property type="match status" value="1"/>
</dbReference>